<dbReference type="AlphaFoldDB" id="V4TEA9"/>
<gene>
    <name evidence="1" type="ORF">N177_2377</name>
</gene>
<evidence type="ECO:0000313" key="2">
    <source>
        <dbReference type="Proteomes" id="UP000017819"/>
    </source>
</evidence>
<dbReference type="GO" id="GO:0032784">
    <property type="term" value="P:regulation of DNA-templated transcription elongation"/>
    <property type="evidence" value="ECO:0007669"/>
    <property type="project" value="InterPro"/>
</dbReference>
<dbReference type="Gene3D" id="3.10.50.30">
    <property type="entry name" value="Transcription elongation factor, GreA/GreB, C-terminal domain"/>
    <property type="match status" value="1"/>
</dbReference>
<reference evidence="1 2" key="1">
    <citation type="journal article" date="2014" name="Genome Announc.">
        <title>Draft Genome Sequence of Lutibaculum baratangense Strain AMV1T, Isolated from a Mud Volcano in Andamans, India.</title>
        <authorList>
            <person name="Singh A."/>
            <person name="Sreenivas A."/>
            <person name="Sathyanarayana Reddy G."/>
            <person name="Pinnaka A.K."/>
            <person name="Shivaji S."/>
        </authorList>
    </citation>
    <scope>NUCLEOTIDE SEQUENCE [LARGE SCALE GENOMIC DNA]</scope>
    <source>
        <strain evidence="1 2">AMV1</strain>
    </source>
</reference>
<dbReference type="eggNOG" id="COG0782">
    <property type="taxonomic scope" value="Bacteria"/>
</dbReference>
<keyword evidence="1" id="KW-0808">Transferase</keyword>
<protein>
    <submittedName>
        <fullName evidence="1">Nucleoside diphosphate kinase regulator, Rnk</fullName>
    </submittedName>
</protein>
<dbReference type="OrthoDB" id="7873913at2"/>
<dbReference type="Proteomes" id="UP000017819">
    <property type="component" value="Unassembled WGS sequence"/>
</dbReference>
<proteinExistence type="predicted"/>
<sequence>MRNLQGLHGEAFGTTSSGTSNDWTYPAEFEALDAVRPLECCLTVKDHGLLEHQMLELAKRPRQSDFLVRLMRAKLADARIVMTADLPPDIASANSRIGFSIEGGPEEQRVLTFWDHEALAHQGLPVTTPLGATLLGMRAGQTGVHIEVDGRQRGLELRRVLFQPEHARRSMRQHCGEYRR</sequence>
<evidence type="ECO:0000313" key="1">
    <source>
        <dbReference type="EMBL" id="ESR24543.1"/>
    </source>
</evidence>
<organism evidence="1 2">
    <name type="scientific">Lutibaculum baratangense AMV1</name>
    <dbReference type="NCBI Taxonomy" id="631454"/>
    <lineage>
        <taxon>Bacteria</taxon>
        <taxon>Pseudomonadati</taxon>
        <taxon>Pseudomonadota</taxon>
        <taxon>Alphaproteobacteria</taxon>
        <taxon>Hyphomicrobiales</taxon>
        <taxon>Tepidamorphaceae</taxon>
        <taxon>Lutibaculum</taxon>
    </lineage>
</organism>
<dbReference type="STRING" id="631454.N177_2377"/>
<dbReference type="GO" id="GO:0016301">
    <property type="term" value="F:kinase activity"/>
    <property type="evidence" value="ECO:0007669"/>
    <property type="project" value="UniProtKB-KW"/>
</dbReference>
<keyword evidence="1" id="KW-0418">Kinase</keyword>
<accession>V4TEA9</accession>
<dbReference type="RefSeq" id="WP_023432506.1">
    <property type="nucleotide sequence ID" value="NZ_AWXZ01000031.1"/>
</dbReference>
<dbReference type="GO" id="GO:0003677">
    <property type="term" value="F:DNA binding"/>
    <property type="evidence" value="ECO:0007669"/>
    <property type="project" value="InterPro"/>
</dbReference>
<comment type="caution">
    <text evidence="1">The sequence shown here is derived from an EMBL/GenBank/DDBJ whole genome shotgun (WGS) entry which is preliminary data.</text>
</comment>
<dbReference type="EMBL" id="AWXZ01000031">
    <property type="protein sequence ID" value="ESR24543.1"/>
    <property type="molecule type" value="Genomic_DNA"/>
</dbReference>
<name>V4TEA9_9HYPH</name>
<dbReference type="InterPro" id="IPR036953">
    <property type="entry name" value="GreA/GreB_C_sf"/>
</dbReference>
<keyword evidence="2" id="KW-1185">Reference proteome</keyword>